<keyword evidence="2" id="KW-1185">Reference proteome</keyword>
<sequence length="218" mass="24636">MNGHFINGSFTREHDIDLIDKTLLFHQKIEGDVSCVVWDASIVLAKYLEELCGQNTGFLKNKNVLELGAGLGLVGLTAACLGANVLLTDLPEALPLLKLNIDSNKSVLFSCKGAVKFNSLNWGEKYDNKFNPDIVLMADCIYYKESIGPLIKTLTELTTKDTTIIMSQELRDTEKQKEVWEFFKSSVQIFFNFHVIPIEEHNSEYCSRDILLVKLRKL</sequence>
<evidence type="ECO:0000313" key="2">
    <source>
        <dbReference type="Proteomes" id="UP001154078"/>
    </source>
</evidence>
<evidence type="ECO:0000313" key="1">
    <source>
        <dbReference type="EMBL" id="CAH0559387.1"/>
    </source>
</evidence>
<dbReference type="SUPFAM" id="SSF53335">
    <property type="entry name" value="S-adenosyl-L-methionine-dependent methyltransferases"/>
    <property type="match status" value="1"/>
</dbReference>
<dbReference type="Pfam" id="PF10294">
    <property type="entry name" value="Methyltransf_16"/>
    <property type="match status" value="1"/>
</dbReference>
<dbReference type="GO" id="GO:0005829">
    <property type="term" value="C:cytosol"/>
    <property type="evidence" value="ECO:0007669"/>
    <property type="project" value="TreeGrafter"/>
</dbReference>
<dbReference type="EMBL" id="OV121137">
    <property type="protein sequence ID" value="CAH0559387.1"/>
    <property type="molecule type" value="Genomic_DNA"/>
</dbReference>
<dbReference type="Gene3D" id="3.40.50.150">
    <property type="entry name" value="Vaccinia Virus protein VP39"/>
    <property type="match status" value="1"/>
</dbReference>
<organism evidence="1 2">
    <name type="scientific">Brassicogethes aeneus</name>
    <name type="common">Rape pollen beetle</name>
    <name type="synonym">Meligethes aeneus</name>
    <dbReference type="NCBI Taxonomy" id="1431903"/>
    <lineage>
        <taxon>Eukaryota</taxon>
        <taxon>Metazoa</taxon>
        <taxon>Ecdysozoa</taxon>
        <taxon>Arthropoda</taxon>
        <taxon>Hexapoda</taxon>
        <taxon>Insecta</taxon>
        <taxon>Pterygota</taxon>
        <taxon>Neoptera</taxon>
        <taxon>Endopterygota</taxon>
        <taxon>Coleoptera</taxon>
        <taxon>Polyphaga</taxon>
        <taxon>Cucujiformia</taxon>
        <taxon>Nitidulidae</taxon>
        <taxon>Meligethinae</taxon>
        <taxon>Brassicogethes</taxon>
    </lineage>
</organism>
<dbReference type="PANTHER" id="PTHR14614:SF44">
    <property type="entry name" value="PROTEIN N-LYSINE METHYLTRANSFERASE METTL21D"/>
    <property type="match status" value="1"/>
</dbReference>
<reference evidence="1" key="1">
    <citation type="submission" date="2021-12" db="EMBL/GenBank/DDBJ databases">
        <authorList>
            <person name="King R."/>
        </authorList>
    </citation>
    <scope>NUCLEOTIDE SEQUENCE</scope>
</reference>
<proteinExistence type="predicted"/>
<accession>A0A9P0B9B7</accession>
<dbReference type="InterPro" id="IPR029063">
    <property type="entry name" value="SAM-dependent_MTases_sf"/>
</dbReference>
<dbReference type="Proteomes" id="UP001154078">
    <property type="component" value="Chromosome 6"/>
</dbReference>
<dbReference type="PANTHER" id="PTHR14614">
    <property type="entry name" value="HEPATOCELLULAR CARCINOMA-ASSOCIATED ANTIGEN"/>
    <property type="match status" value="1"/>
</dbReference>
<protein>
    <submittedName>
        <fullName evidence="1">Uncharacterized protein</fullName>
    </submittedName>
</protein>
<dbReference type="InterPro" id="IPR019410">
    <property type="entry name" value="Methyltransf_16"/>
</dbReference>
<dbReference type="AlphaFoldDB" id="A0A9P0B9B7"/>
<dbReference type="OrthoDB" id="413520at2759"/>
<dbReference type="GO" id="GO:0032991">
    <property type="term" value="C:protein-containing complex"/>
    <property type="evidence" value="ECO:0007669"/>
    <property type="project" value="TreeGrafter"/>
</dbReference>
<name>A0A9P0B9B7_BRAAE</name>
<gene>
    <name evidence="1" type="ORF">MELIAE_LOCUS9484</name>
</gene>